<proteinExistence type="inferred from homology"/>
<gene>
    <name evidence="8" type="primary">LOC115403404</name>
</gene>
<comment type="similarity">
    <text evidence="1">Belongs to the glycosyl hydrolase 1 family.</text>
</comment>
<dbReference type="GO" id="GO:0005975">
    <property type="term" value="P:carbohydrate metabolic process"/>
    <property type="evidence" value="ECO:0007669"/>
    <property type="project" value="InterPro"/>
</dbReference>
<protein>
    <submittedName>
        <fullName evidence="8">Lactase</fullName>
    </submittedName>
</protein>
<dbReference type="PRINTS" id="PR00131">
    <property type="entry name" value="GLHYDRLASE1"/>
</dbReference>
<sequence>MKRIVGTADFFGLNHYTSRVITHNNGGCVAGPEGVVFHSSQEKKLKSKKVGPLPPSTVPSSATDVWRKFTGQTTYEKKLYHYGTFPEDFSWGVSSSAYQIEGGWNADGKGPSVWDTFANAPGSGIPEGANGSTTCDSYNRFNEDLYMLRGLRVNSYRFSISWSRIFPNGRLSSLNQKAVDYYNNLINSLVAANISSMVTLYYYDLPNALQTELNGWENPEMIDVFNDYADFCFATFGDRVKFWITFQQPDTIAWLGYGTGQYPPRIRNPGTAPYQVAHNLIKAHATAYHTYDDKYRASQGGKVSIALNADWIEPVDVNNPREVYAADRAMQFQLGWFAHPIFKNGDYPDALKWQSRLPSFSEEEKSLIQGTADMDFELAEESDAPSTVIDGQRAVAWGLRRLLNWIKEEYGNPEIYITENGVATDSTTTFDDTDRIFLYKTYIDEALKAHNLDGVNVKGYVATSLMDSFEWLRGYELGFGLHHVDFTNPSRPRTPKRSAHYYYQVIKDNGFPMPDDEKTLYGFFPEDFRWSTASAAHQVEVLQTHGKGMSIWDKFAHTPYRVSNFDTGDIACDSYNKIDEDVEVLKKLKVTNYRFSISWPRVLPDGTNKYINEEGLNYYSRLIDALHVTLYHWDLPLALQRLGGWENETIVQRFKEYADVIFERLGHKVKFWITLNEPYIVANLGYGYGTFYIAAHNLLKAHAEVWHLYNDKYRATQNGLISITINSDWAEPRNPYKEEDIDAAQRYIQFFIGWFANPVYNGDYPEIMKTIIRERSLAAGLPESRLPEFTPAEIERIKGTHDYFGFNHYTTVLLHCELISNQIYSKVETVADRSWIESGSFWLKITPFGFRKLLKFIKDNYGNPPIYVTENGISERGEVNLNDLRRIHYYETYINAALKAKTLDGVDLRGYTAWSLMDNFEWASGYDEQFGLFYVNRSDFNLPRIPKASASRYASIISCNGFPDPASGPHACLESDGKMFSCSKTIYRKLSSSQQTSLEAQRFF</sequence>
<dbReference type="PANTHER" id="PTHR10353">
    <property type="entry name" value="GLYCOSYL HYDROLASE"/>
    <property type="match status" value="1"/>
</dbReference>
<evidence type="ECO:0000313" key="9">
    <source>
        <dbReference type="Proteomes" id="UP000472267"/>
    </source>
</evidence>
<dbReference type="SUPFAM" id="SSF51445">
    <property type="entry name" value="(Trans)glycosidases"/>
    <property type="match status" value="2"/>
</dbReference>
<name>A0A672IEU7_SALFA</name>
<organism evidence="8 9">
    <name type="scientific">Salarias fasciatus</name>
    <name type="common">Jewelled blenny</name>
    <name type="synonym">Blennius fasciatus</name>
    <dbReference type="NCBI Taxonomy" id="181472"/>
    <lineage>
        <taxon>Eukaryota</taxon>
        <taxon>Metazoa</taxon>
        <taxon>Chordata</taxon>
        <taxon>Craniata</taxon>
        <taxon>Vertebrata</taxon>
        <taxon>Euteleostomi</taxon>
        <taxon>Actinopterygii</taxon>
        <taxon>Neopterygii</taxon>
        <taxon>Teleostei</taxon>
        <taxon>Neoteleostei</taxon>
        <taxon>Acanthomorphata</taxon>
        <taxon>Ovalentaria</taxon>
        <taxon>Blenniimorphae</taxon>
        <taxon>Blenniiformes</taxon>
        <taxon>Blennioidei</taxon>
        <taxon>Blenniidae</taxon>
        <taxon>Salariinae</taxon>
        <taxon>Salarias</taxon>
    </lineage>
</organism>
<dbReference type="Ensembl" id="ENSSFAT00005041104.1">
    <property type="protein sequence ID" value="ENSSFAP00005039632.1"/>
    <property type="gene ID" value="ENSSFAG00005019813.1"/>
</dbReference>
<dbReference type="PROSITE" id="PS00572">
    <property type="entry name" value="GLYCOSYL_HYDROL_F1_1"/>
    <property type="match status" value="2"/>
</dbReference>
<evidence type="ECO:0000256" key="2">
    <source>
        <dbReference type="ARBA" id="ARBA00011738"/>
    </source>
</evidence>
<evidence type="ECO:0000256" key="1">
    <source>
        <dbReference type="ARBA" id="ARBA00010838"/>
    </source>
</evidence>
<keyword evidence="3 7" id="KW-0378">Hydrolase</keyword>
<dbReference type="PANTHER" id="PTHR10353:SF38">
    <property type="entry name" value="LACTASE_PHLORIZIN HYDROLASE"/>
    <property type="match status" value="1"/>
</dbReference>
<evidence type="ECO:0000256" key="6">
    <source>
        <dbReference type="PROSITE-ProRule" id="PRU10055"/>
    </source>
</evidence>
<accession>A0A672IEU7</accession>
<dbReference type="PROSITE" id="PS00653">
    <property type="entry name" value="GLYCOSYL_HYDROL_F1_2"/>
    <property type="match status" value="1"/>
</dbReference>
<dbReference type="AlphaFoldDB" id="A0A672IEU7"/>
<keyword evidence="5 7" id="KW-0326">Glycosidase</keyword>
<evidence type="ECO:0000256" key="5">
    <source>
        <dbReference type="ARBA" id="ARBA00023295"/>
    </source>
</evidence>
<dbReference type="GO" id="GO:0000016">
    <property type="term" value="F:lactase activity"/>
    <property type="evidence" value="ECO:0007669"/>
    <property type="project" value="TreeGrafter"/>
</dbReference>
<dbReference type="FunFam" id="3.20.20.80:FF:000013">
    <property type="entry name" value="lactase-phlorizin hydrolase"/>
    <property type="match status" value="2"/>
</dbReference>
<feature type="active site" description="Nucleophile" evidence="6">
    <location>
        <position position="419"/>
    </location>
</feature>
<feature type="active site" description="Nucleophile" evidence="6">
    <location>
        <position position="870"/>
    </location>
</feature>
<keyword evidence="4" id="KW-0325">Glycoprotein</keyword>
<comment type="subunit">
    <text evidence="2">Homodimer.</text>
</comment>
<reference evidence="8" key="1">
    <citation type="submission" date="2019-06" db="EMBL/GenBank/DDBJ databases">
        <authorList>
            <consortium name="Wellcome Sanger Institute Data Sharing"/>
        </authorList>
    </citation>
    <scope>NUCLEOTIDE SEQUENCE [LARGE SCALE GENOMIC DNA]</scope>
</reference>
<dbReference type="Pfam" id="PF00232">
    <property type="entry name" value="Glyco_hydro_1"/>
    <property type="match status" value="3"/>
</dbReference>
<dbReference type="InterPro" id="IPR001360">
    <property type="entry name" value="Glyco_hydro_1"/>
</dbReference>
<keyword evidence="9" id="KW-1185">Reference proteome</keyword>
<dbReference type="InParanoid" id="A0A672IEU7"/>
<evidence type="ECO:0000313" key="8">
    <source>
        <dbReference type="Ensembl" id="ENSSFAP00005039632.1"/>
    </source>
</evidence>
<evidence type="ECO:0000256" key="4">
    <source>
        <dbReference type="ARBA" id="ARBA00023180"/>
    </source>
</evidence>
<dbReference type="InterPro" id="IPR017853">
    <property type="entry name" value="GH"/>
</dbReference>
<dbReference type="InterPro" id="IPR018120">
    <property type="entry name" value="Glyco_hydro_1_AS"/>
</dbReference>
<dbReference type="OMA" id="SHTEVWH"/>
<evidence type="ECO:0000256" key="3">
    <source>
        <dbReference type="ARBA" id="ARBA00022801"/>
    </source>
</evidence>
<dbReference type="InterPro" id="IPR033132">
    <property type="entry name" value="GH_1_N_CS"/>
</dbReference>
<dbReference type="Gene3D" id="3.20.20.80">
    <property type="entry name" value="Glycosidases"/>
    <property type="match status" value="2"/>
</dbReference>
<evidence type="ECO:0000256" key="7">
    <source>
        <dbReference type="RuleBase" id="RU004468"/>
    </source>
</evidence>
<reference evidence="8" key="3">
    <citation type="submission" date="2025-09" db="UniProtKB">
        <authorList>
            <consortium name="Ensembl"/>
        </authorList>
    </citation>
    <scope>IDENTIFICATION</scope>
</reference>
<dbReference type="Proteomes" id="UP000472267">
    <property type="component" value="Chromosome 16"/>
</dbReference>
<reference evidence="8" key="2">
    <citation type="submission" date="2025-08" db="UniProtKB">
        <authorList>
            <consortium name="Ensembl"/>
        </authorList>
    </citation>
    <scope>IDENTIFICATION</scope>
</reference>